<proteinExistence type="predicted"/>
<accession>A0ABU3IEZ1</accession>
<organism evidence="1 2">
    <name type="scientific">Gleimia hominis</name>
    <dbReference type="NCBI Taxonomy" id="595468"/>
    <lineage>
        <taxon>Bacteria</taxon>
        <taxon>Bacillati</taxon>
        <taxon>Actinomycetota</taxon>
        <taxon>Actinomycetes</taxon>
        <taxon>Actinomycetales</taxon>
        <taxon>Actinomycetaceae</taxon>
        <taxon>Gleimia</taxon>
    </lineage>
</organism>
<gene>
    <name evidence="1" type="ORF">QS713_07025</name>
</gene>
<dbReference type="Gene3D" id="3.40.50.720">
    <property type="entry name" value="NAD(P)-binding Rossmann-like Domain"/>
    <property type="match status" value="1"/>
</dbReference>
<dbReference type="EMBL" id="JASXSX010000002">
    <property type="protein sequence ID" value="MDT3767810.1"/>
    <property type="molecule type" value="Genomic_DNA"/>
</dbReference>
<evidence type="ECO:0000313" key="1">
    <source>
        <dbReference type="EMBL" id="MDT3767810.1"/>
    </source>
</evidence>
<name>A0ABU3IEZ1_9ACTO</name>
<protein>
    <submittedName>
        <fullName evidence="1">Uncharacterized protein</fullName>
    </submittedName>
</protein>
<dbReference type="Proteomes" id="UP001247542">
    <property type="component" value="Unassembled WGS sequence"/>
</dbReference>
<evidence type="ECO:0000313" key="2">
    <source>
        <dbReference type="Proteomes" id="UP001247542"/>
    </source>
</evidence>
<dbReference type="RefSeq" id="WP_313273886.1">
    <property type="nucleotide sequence ID" value="NZ_JASXSX010000002.1"/>
</dbReference>
<sequence>MQLRPGIPVFARPDGEVQFGINSRLNFTGLTEKERDILLDLRTERSPAGFAARAKRLGIDAERLESLRTRLHNAGLLRIDEVPSPSEEGARLQRDVGTDRALGARSAFAVQLYLQPSQSRRETVALRGFLEELRGDLRAAGIGQVGLEIPGFPLSALGEPAGSPDAPTETERERGAAKWDRVYAPDFVIAFFAHAASACNWKPPVVPHLVVVFQSEGVEVGPLVEPDRGPCLKCIDACCTSVDSAWPQLLLQISAQPFPSPGAQLEAITRIVVTRACTDAIDGGGLAPGQVRFLRRDLLWEVFAWPANPDCECAQTLVP</sequence>
<comment type="caution">
    <text evidence="1">The sequence shown here is derived from an EMBL/GenBank/DDBJ whole genome shotgun (WGS) entry which is preliminary data.</text>
</comment>
<keyword evidence="2" id="KW-1185">Reference proteome</keyword>
<reference evidence="1 2" key="1">
    <citation type="submission" date="2023-06" db="EMBL/GenBank/DDBJ databases">
        <title>Draft genome sequence of Gleimia hominis type strain CCUG 57540T.</title>
        <authorList>
            <person name="Salva-Serra F."/>
            <person name="Cardew S."/>
            <person name="Jensie Markopoulos S."/>
            <person name="Ohlen M."/>
            <person name="Inganas E."/>
            <person name="Svensson-Stadler L."/>
            <person name="Moore E.R.B."/>
        </authorList>
    </citation>
    <scope>NUCLEOTIDE SEQUENCE [LARGE SCALE GENOMIC DNA]</scope>
    <source>
        <strain evidence="1 2">CCUG 57540</strain>
    </source>
</reference>